<organism evidence="3 5">
    <name type="scientific">Vagococcus xieshaowenii</name>
    <dbReference type="NCBI Taxonomy" id="2562451"/>
    <lineage>
        <taxon>Bacteria</taxon>
        <taxon>Bacillati</taxon>
        <taxon>Bacillota</taxon>
        <taxon>Bacilli</taxon>
        <taxon>Lactobacillales</taxon>
        <taxon>Enterococcaceae</taxon>
        <taxon>Vagococcus</taxon>
    </lineage>
</organism>
<evidence type="ECO:0000313" key="3">
    <source>
        <dbReference type="EMBL" id="TFZ43138.1"/>
    </source>
</evidence>
<evidence type="ECO:0000256" key="1">
    <source>
        <dbReference type="SAM" id="Coils"/>
    </source>
</evidence>
<dbReference type="EMBL" id="SRHU01000005">
    <property type="protein sequence ID" value="TFZ43138.1"/>
    <property type="molecule type" value="Genomic_DNA"/>
</dbReference>
<name>A0AAJ5EFR9_9ENTE</name>
<dbReference type="Proteomes" id="UP000296883">
    <property type="component" value="Chromosome"/>
</dbReference>
<proteinExistence type="predicted"/>
<keyword evidence="1" id="KW-0175">Coiled coil</keyword>
<dbReference type="Proteomes" id="UP000297725">
    <property type="component" value="Unassembled WGS sequence"/>
</dbReference>
<sequence length="176" mass="20741">MMEKFFSVQSMISEIDLMDEVTFDNTYQNLFDLSDSLKMERKKNKEIRILKTEINNLKESLENEKKERSISEQEIILNNKNQSFKILDILDNIARLEFELDKKDIKSENSLKNATSKSSKKVSSDDNLLLNDGLKEKSNQKLDDENVKENLKNLDQDLQLFSEQLFYEIDNLFENN</sequence>
<protein>
    <submittedName>
        <fullName evidence="3">Uncharacterized protein</fullName>
    </submittedName>
</protein>
<dbReference type="AlphaFoldDB" id="A0AAJ5EFR9"/>
<gene>
    <name evidence="3" type="ORF">E4031_00795</name>
    <name evidence="2" type="ORF">E4Z98_06370</name>
</gene>
<evidence type="ECO:0000313" key="2">
    <source>
        <dbReference type="EMBL" id="QCA28958.1"/>
    </source>
</evidence>
<evidence type="ECO:0000313" key="5">
    <source>
        <dbReference type="Proteomes" id="UP000297725"/>
    </source>
</evidence>
<reference evidence="3 5" key="1">
    <citation type="submission" date="2019-03" db="EMBL/GenBank/DDBJ databases">
        <title>Vagococcus sp. was isolated fron gut of Carduelis flavirostris.</title>
        <authorList>
            <person name="Ge Y."/>
        </authorList>
    </citation>
    <scope>NUCLEOTIDE SEQUENCE [LARGE SCALE GENOMIC DNA]</scope>
    <source>
        <strain evidence="3 5">CF-210</strain>
    </source>
</reference>
<dbReference type="EMBL" id="CP038865">
    <property type="protein sequence ID" value="QCA28958.1"/>
    <property type="molecule type" value="Genomic_DNA"/>
</dbReference>
<keyword evidence="4" id="KW-1185">Reference proteome</keyword>
<feature type="coiled-coil region" evidence="1">
    <location>
        <begin position="40"/>
        <end position="74"/>
    </location>
</feature>
<reference evidence="2 4" key="2">
    <citation type="journal article" date="2020" name="Int. J. Syst. Evol. Microbiol.">
        <title>Vagococcus xieshaowenii sp. nov., isolated from snow finch (Montifringilla taczanowskii) cloacal content.</title>
        <authorList>
            <person name="Ge Y."/>
            <person name="Yang J."/>
            <person name="Lai X.H."/>
            <person name="Zhang G."/>
            <person name="Jin D."/>
            <person name="Lu S."/>
            <person name="Wang B."/>
            <person name="Huang Y."/>
            <person name="Huang Y."/>
            <person name="Ren Z."/>
            <person name="Zhang X."/>
            <person name="Xu J."/>
        </authorList>
    </citation>
    <scope>NUCLEOTIDE SEQUENCE [LARGE SCALE GENOMIC DNA]</scope>
    <source>
        <strain evidence="2">Personal::cf-49</strain>
        <strain evidence="4">personal::cf-49</strain>
    </source>
</reference>
<evidence type="ECO:0000313" key="4">
    <source>
        <dbReference type="Proteomes" id="UP000296883"/>
    </source>
</evidence>
<dbReference type="RefSeq" id="WP_135253426.1">
    <property type="nucleotide sequence ID" value="NZ_CP038865.1"/>
</dbReference>
<accession>A0AAJ5EFR9</accession>